<dbReference type="GO" id="GO:0006629">
    <property type="term" value="P:lipid metabolic process"/>
    <property type="evidence" value="ECO:0007669"/>
    <property type="project" value="InterPro"/>
</dbReference>
<dbReference type="SUPFAM" id="SSF51695">
    <property type="entry name" value="PLC-like phosphodiesterases"/>
    <property type="match status" value="1"/>
</dbReference>
<name>A0A8S5SN42_9CAUD</name>
<dbReference type="GO" id="GO:0008081">
    <property type="term" value="F:phosphoric diester hydrolase activity"/>
    <property type="evidence" value="ECO:0007669"/>
    <property type="project" value="InterPro"/>
</dbReference>
<evidence type="ECO:0000313" key="1">
    <source>
        <dbReference type="EMBL" id="DAF52469.1"/>
    </source>
</evidence>
<accession>A0A8S5SN42</accession>
<dbReference type="Gene3D" id="3.20.20.190">
    <property type="entry name" value="Phosphatidylinositol (PI) phosphodiesterase"/>
    <property type="match status" value="1"/>
</dbReference>
<protein>
    <submittedName>
        <fullName evidence="1">Glycerophosphodiester phosphodiesterase</fullName>
    </submittedName>
</protein>
<sequence length="186" mass="20675">MIHDWTTERTVPGTKYPIWSTPWDTLKTLRQASGPLMRFTDLLEQLPDDVILAIDHKATSSKQDANSSDLQAELDLYILLDDAFDGHPARRVLWKHFVNAGSVERAKARGYRTMCMLYPNELATADTSRWDVLGMEWNAPTDAWKQLTATGKPTIAHIITSQSQAQTALGKGANGLMASTPTTVHP</sequence>
<dbReference type="EMBL" id="BK032637">
    <property type="protein sequence ID" value="DAF52469.1"/>
    <property type="molecule type" value="Genomic_DNA"/>
</dbReference>
<reference evidence="1" key="1">
    <citation type="journal article" date="2021" name="Proc. Natl. Acad. Sci. U.S.A.">
        <title>A Catalog of Tens of Thousands of Viruses from Human Metagenomes Reveals Hidden Associations with Chronic Diseases.</title>
        <authorList>
            <person name="Tisza M.J."/>
            <person name="Buck C.B."/>
        </authorList>
    </citation>
    <scope>NUCLEOTIDE SEQUENCE</scope>
    <source>
        <strain evidence="1">Ctj912</strain>
    </source>
</reference>
<organism evidence="1">
    <name type="scientific">Siphoviridae sp. ctj912</name>
    <dbReference type="NCBI Taxonomy" id="2827920"/>
    <lineage>
        <taxon>Viruses</taxon>
        <taxon>Duplodnaviria</taxon>
        <taxon>Heunggongvirae</taxon>
        <taxon>Uroviricota</taxon>
        <taxon>Caudoviricetes</taxon>
    </lineage>
</organism>
<dbReference type="InterPro" id="IPR017946">
    <property type="entry name" value="PLC-like_Pdiesterase_TIM-brl"/>
</dbReference>
<proteinExistence type="predicted"/>